<dbReference type="SUPFAM" id="SSF47384">
    <property type="entry name" value="Homodimeric domain of signal transducing histidine kinase"/>
    <property type="match status" value="1"/>
</dbReference>
<keyword evidence="9" id="KW-0067">ATP-binding</keyword>
<dbReference type="PANTHER" id="PTHR43711:SF1">
    <property type="entry name" value="HISTIDINE KINASE 1"/>
    <property type="match status" value="1"/>
</dbReference>
<feature type="domain" description="Signal transduction histidine kinase dimerisation/phosphoacceptor" evidence="14">
    <location>
        <begin position="304"/>
        <end position="367"/>
    </location>
</feature>
<evidence type="ECO:0000256" key="10">
    <source>
        <dbReference type="ARBA" id="ARBA00022989"/>
    </source>
</evidence>
<evidence type="ECO:0000256" key="2">
    <source>
        <dbReference type="ARBA" id="ARBA00012438"/>
    </source>
</evidence>
<dbReference type="EC" id="2.7.13.3" evidence="2"/>
<keyword evidence="12 13" id="KW-0472">Membrane</keyword>
<evidence type="ECO:0000256" key="6">
    <source>
        <dbReference type="ARBA" id="ARBA00022692"/>
    </source>
</evidence>
<keyword evidence="5" id="KW-0808">Transferase</keyword>
<evidence type="ECO:0000256" key="11">
    <source>
        <dbReference type="ARBA" id="ARBA00023012"/>
    </source>
</evidence>
<dbReference type="Proteomes" id="UP000019199">
    <property type="component" value="Unassembled WGS sequence"/>
</dbReference>
<dbReference type="InterPro" id="IPR003661">
    <property type="entry name" value="HisK_dim/P_dom"/>
</dbReference>
<dbReference type="EMBL" id="CBWN010000103">
    <property type="protein sequence ID" value="CDL27760.1"/>
    <property type="molecule type" value="Genomic_DNA"/>
</dbReference>
<dbReference type="Gene3D" id="1.10.287.130">
    <property type="match status" value="1"/>
</dbReference>
<dbReference type="Gene3D" id="3.40.190.10">
    <property type="entry name" value="Periplasmic binding protein-like II"/>
    <property type="match status" value="2"/>
</dbReference>
<keyword evidence="4" id="KW-0997">Cell inner membrane</keyword>
<dbReference type="SMART" id="SM00388">
    <property type="entry name" value="HisKA"/>
    <property type="match status" value="1"/>
</dbReference>
<evidence type="ECO:0000256" key="1">
    <source>
        <dbReference type="ARBA" id="ARBA00000085"/>
    </source>
</evidence>
<evidence type="ECO:0000313" key="15">
    <source>
        <dbReference type="EMBL" id="CDL27760.1"/>
    </source>
</evidence>
<dbReference type="SUPFAM" id="SSF53850">
    <property type="entry name" value="Periplasmic binding protein-like II"/>
    <property type="match status" value="1"/>
</dbReference>
<proteinExistence type="predicted"/>
<evidence type="ECO:0000313" key="16">
    <source>
        <dbReference type="Proteomes" id="UP000019199"/>
    </source>
</evidence>
<evidence type="ECO:0000256" key="9">
    <source>
        <dbReference type="ARBA" id="ARBA00022840"/>
    </source>
</evidence>
<evidence type="ECO:0000256" key="8">
    <source>
        <dbReference type="ARBA" id="ARBA00022777"/>
    </source>
</evidence>
<dbReference type="CDD" id="cd00082">
    <property type="entry name" value="HisKA"/>
    <property type="match status" value="1"/>
</dbReference>
<comment type="catalytic activity">
    <reaction evidence="1">
        <text>ATP + protein L-histidine = ADP + protein N-phospho-L-histidine.</text>
        <dbReference type="EC" id="2.7.13.3"/>
    </reaction>
</comment>
<keyword evidence="10 13" id="KW-1133">Transmembrane helix</keyword>
<sequence>MKVAIPYYYELHSQLKEMYPEVEWIQVDNASAAFHKVKEGELDALVATQLNSRYMIDHYYPNELYHFLIPGVPNASLSFAFPRGEPELKDIINKALNAIPPSEVLRLTEKWIKMPNVTIDTWDLYSEQFYIVTTLSVLLVGSSLLWGFYLLRSVRRRKVIQGDLENQISFRKALSDSLPNPTYVVNWQGNVISHNSAFEHYFTADYYKNAMLPLENSDSPFKDVFSNAHEVTAETKENRTIYTQVFEIDNGIEKRCINHWHTLCNLPASDNAVYICGWQDITETRDLINALEVEKNKAIKATVAKSQFLATMSHEIRTPISSIMGFLELLSGSGLSKEQRVEAISLAYATGQSLLGLIGEILDVDKN</sequence>
<dbReference type="InterPro" id="IPR050736">
    <property type="entry name" value="Sensor_HK_Regulatory"/>
</dbReference>
<protein>
    <recommendedName>
        <fullName evidence="2">histidine kinase</fullName>
        <ecNumber evidence="2">2.7.13.3</ecNumber>
    </recommendedName>
</protein>
<evidence type="ECO:0000259" key="14">
    <source>
        <dbReference type="SMART" id="SM00388"/>
    </source>
</evidence>
<dbReference type="Pfam" id="PF00512">
    <property type="entry name" value="HisKA"/>
    <property type="match status" value="1"/>
</dbReference>
<evidence type="ECO:0000256" key="12">
    <source>
        <dbReference type="ARBA" id="ARBA00023136"/>
    </source>
</evidence>
<reference evidence="15 16" key="1">
    <citation type="submission" date="2013-10" db="EMBL/GenBank/DDBJ databases">
        <title>Antibiotic resistance diversity of beta-lactamase producers in the General Hospital Vienna.</title>
        <authorList>
            <person name="Barisic I."/>
            <person name="Mitteregger D."/>
            <person name="Hirschl A.M."/>
            <person name="Noehammer C."/>
            <person name="Wiesinger-Mayr H."/>
        </authorList>
    </citation>
    <scope>NUCLEOTIDE SEQUENCE [LARGE SCALE GENOMIC DNA]</scope>
    <source>
        <strain evidence="15 16">ISC7</strain>
    </source>
</reference>
<name>W1F1T2_ECOLX</name>
<keyword evidence="7" id="KW-0547">Nucleotide-binding</keyword>
<evidence type="ECO:0000256" key="4">
    <source>
        <dbReference type="ARBA" id="ARBA00022519"/>
    </source>
</evidence>
<dbReference type="GO" id="GO:0000155">
    <property type="term" value="F:phosphorelay sensor kinase activity"/>
    <property type="evidence" value="ECO:0007669"/>
    <property type="project" value="InterPro"/>
</dbReference>
<evidence type="ECO:0000256" key="7">
    <source>
        <dbReference type="ARBA" id="ARBA00022741"/>
    </source>
</evidence>
<dbReference type="InterPro" id="IPR036097">
    <property type="entry name" value="HisK_dim/P_sf"/>
</dbReference>
<accession>W1F1T2</accession>
<keyword evidence="6 13" id="KW-0812">Transmembrane</keyword>
<feature type="transmembrane region" description="Helical" evidence="13">
    <location>
        <begin position="129"/>
        <end position="151"/>
    </location>
</feature>
<organism evidence="15 16">
    <name type="scientific">Escherichia coli ISC7</name>
    <dbReference type="NCBI Taxonomy" id="1432555"/>
    <lineage>
        <taxon>Bacteria</taxon>
        <taxon>Pseudomonadati</taxon>
        <taxon>Pseudomonadota</taxon>
        <taxon>Gammaproteobacteria</taxon>
        <taxon>Enterobacterales</taxon>
        <taxon>Enterobacteriaceae</taxon>
        <taxon>Escherichia</taxon>
    </lineage>
</organism>
<evidence type="ECO:0000256" key="3">
    <source>
        <dbReference type="ARBA" id="ARBA00022475"/>
    </source>
</evidence>
<evidence type="ECO:0000256" key="13">
    <source>
        <dbReference type="SAM" id="Phobius"/>
    </source>
</evidence>
<comment type="caution">
    <text evidence="15">The sequence shown here is derived from an EMBL/GenBank/DDBJ whole genome shotgun (WGS) entry which is preliminary data.</text>
</comment>
<dbReference type="GO" id="GO:0005524">
    <property type="term" value="F:ATP binding"/>
    <property type="evidence" value="ECO:0007669"/>
    <property type="project" value="UniProtKB-KW"/>
</dbReference>
<keyword evidence="8" id="KW-0418">Kinase</keyword>
<dbReference type="FunFam" id="1.10.287.130:FF:000080">
    <property type="entry name" value="Sensor histidine kinase/response regulator EvgS"/>
    <property type="match status" value="1"/>
</dbReference>
<keyword evidence="11" id="KW-0902">Two-component regulatory system</keyword>
<evidence type="ECO:0000256" key="5">
    <source>
        <dbReference type="ARBA" id="ARBA00022679"/>
    </source>
</evidence>
<dbReference type="PANTHER" id="PTHR43711">
    <property type="entry name" value="TWO-COMPONENT HISTIDINE KINASE"/>
    <property type="match status" value="1"/>
</dbReference>
<dbReference type="AlphaFoldDB" id="W1F1T2"/>
<keyword evidence="3" id="KW-1003">Cell membrane</keyword>